<evidence type="ECO:0008006" key="4">
    <source>
        <dbReference type="Google" id="ProtNLM"/>
    </source>
</evidence>
<dbReference type="Gene3D" id="2.170.300.10">
    <property type="entry name" value="Tie2 ligand-binding domain superfamily"/>
    <property type="match status" value="1"/>
</dbReference>
<dbReference type="PANTHER" id="PTHR24043:SF8">
    <property type="entry name" value="EGF-LIKE DOMAIN-CONTAINING PROTEIN"/>
    <property type="match status" value="1"/>
</dbReference>
<accession>A0A6J8CLM8</accession>
<evidence type="ECO:0000313" key="3">
    <source>
        <dbReference type="Proteomes" id="UP000507470"/>
    </source>
</evidence>
<dbReference type="PANTHER" id="PTHR24043">
    <property type="entry name" value="SCAVENGER RECEPTOR CLASS F"/>
    <property type="match status" value="1"/>
</dbReference>
<evidence type="ECO:0000313" key="2">
    <source>
        <dbReference type="EMBL" id="CAC5396107.1"/>
    </source>
</evidence>
<name>A0A6J8CLM8_MYTCO</name>
<keyword evidence="3" id="KW-1185">Reference proteome</keyword>
<dbReference type="AlphaFoldDB" id="A0A6J8CLM8"/>
<dbReference type="SUPFAM" id="SSF49785">
    <property type="entry name" value="Galactose-binding domain-like"/>
    <property type="match status" value="1"/>
</dbReference>
<dbReference type="Gene3D" id="2.60.120.260">
    <property type="entry name" value="Galactose-binding domain-like"/>
    <property type="match status" value="1"/>
</dbReference>
<gene>
    <name evidence="2" type="ORF">MCOR_30708</name>
</gene>
<dbReference type="OrthoDB" id="10252017at2759"/>
<protein>
    <recommendedName>
        <fullName evidence="4">MEGF10_11</fullName>
    </recommendedName>
</protein>
<keyword evidence="1" id="KW-0245">EGF-like domain</keyword>
<organism evidence="2 3">
    <name type="scientific">Mytilus coruscus</name>
    <name type="common">Sea mussel</name>
    <dbReference type="NCBI Taxonomy" id="42192"/>
    <lineage>
        <taxon>Eukaryota</taxon>
        <taxon>Metazoa</taxon>
        <taxon>Spiralia</taxon>
        <taxon>Lophotrochozoa</taxon>
        <taxon>Mollusca</taxon>
        <taxon>Bivalvia</taxon>
        <taxon>Autobranchia</taxon>
        <taxon>Pteriomorphia</taxon>
        <taxon>Mytilida</taxon>
        <taxon>Mytiloidea</taxon>
        <taxon>Mytilidae</taxon>
        <taxon>Mytilinae</taxon>
        <taxon>Mytilus</taxon>
    </lineage>
</organism>
<dbReference type="GO" id="GO:0005044">
    <property type="term" value="F:scavenger receptor activity"/>
    <property type="evidence" value="ECO:0007669"/>
    <property type="project" value="InterPro"/>
</dbReference>
<evidence type="ECO:0000256" key="1">
    <source>
        <dbReference type="ARBA" id="ARBA00022536"/>
    </source>
</evidence>
<proteinExistence type="predicted"/>
<sequence>MSEVNLALEGHVSQSTTLVVNGVSYSANLAVEGPANNDWEDGCSSTFKERTAWWSLLLPKLAFITTIKIYYRSGKNKEMYRFRLYFSNLTYVGSEDDVLCYIYSDSGYPNVIQQKTCNIPTKTFFFVNRRSASTAVVELCYIEIFDNLAFNVTARHGSSEESLPASLSIDGNTTSCISSISTNYYLQIDTGFLCVINMVYIALRGCPFEKYGDNCEFLCSTNCVGHCNLVTGNCSLGCLDGWTGNKCEQGQCFRNCSKNCISPPCHHVAGECKSGCLKGWKGSNCIEECTSGYFGVDCAGFCKGCFNLSCDILEGNCEFGCNEGFHGENCEIQEKGNSVDKDSPDQQYDELGMENVSAYQDLSGPSTQNTYDQINTAYINTTLR</sequence>
<dbReference type="EMBL" id="CACVKT020005604">
    <property type="protein sequence ID" value="CAC5396107.1"/>
    <property type="molecule type" value="Genomic_DNA"/>
</dbReference>
<dbReference type="InterPro" id="IPR008979">
    <property type="entry name" value="Galactose-bd-like_sf"/>
</dbReference>
<dbReference type="InterPro" id="IPR042635">
    <property type="entry name" value="MEGF10/SREC1/2-like"/>
</dbReference>
<reference evidence="2 3" key="1">
    <citation type="submission" date="2020-06" db="EMBL/GenBank/DDBJ databases">
        <authorList>
            <person name="Li R."/>
            <person name="Bekaert M."/>
        </authorList>
    </citation>
    <scope>NUCLEOTIDE SEQUENCE [LARGE SCALE GENOMIC DNA]</scope>
    <source>
        <strain evidence="3">wild</strain>
    </source>
</reference>
<dbReference type="Proteomes" id="UP000507470">
    <property type="component" value="Unassembled WGS sequence"/>
</dbReference>